<keyword evidence="4" id="KW-0813">Transport</keyword>
<feature type="transmembrane region" description="Helical" evidence="10">
    <location>
        <begin position="233"/>
        <end position="259"/>
    </location>
</feature>
<dbReference type="EMBL" id="JAMRYU010000003">
    <property type="protein sequence ID" value="MDC4239408.1"/>
    <property type="molecule type" value="Genomic_DNA"/>
</dbReference>
<evidence type="ECO:0000256" key="2">
    <source>
        <dbReference type="ARBA" id="ARBA00008417"/>
    </source>
</evidence>
<dbReference type="GO" id="GO:0005886">
    <property type="term" value="C:plasma membrane"/>
    <property type="evidence" value="ECO:0007669"/>
    <property type="project" value="UniProtKB-SubCell"/>
</dbReference>
<dbReference type="Proteomes" id="UP001141183">
    <property type="component" value="Unassembled WGS sequence"/>
</dbReference>
<dbReference type="InterPro" id="IPR045070">
    <property type="entry name" value="MATE_MepA-like"/>
</dbReference>
<dbReference type="GO" id="GO:0046677">
    <property type="term" value="P:response to antibiotic"/>
    <property type="evidence" value="ECO:0007669"/>
    <property type="project" value="UniProtKB-KW"/>
</dbReference>
<reference evidence="11" key="1">
    <citation type="submission" date="2022-05" db="EMBL/GenBank/DDBJ databases">
        <title>Draft genome sequence of Clostridium tertium strain CP3 isolated from Peru.</title>
        <authorList>
            <person name="Hurtado R."/>
            <person name="Lima L."/>
            <person name="Sousa T."/>
            <person name="Jaiswal A.K."/>
            <person name="Tiwari S."/>
            <person name="Maturrano L."/>
            <person name="Brenig B."/>
            <person name="Azevedo V."/>
        </authorList>
    </citation>
    <scope>NUCLEOTIDE SEQUENCE</scope>
    <source>
        <strain evidence="11">CP3</strain>
    </source>
</reference>
<evidence type="ECO:0000313" key="11">
    <source>
        <dbReference type="EMBL" id="MDC4239408.1"/>
    </source>
</evidence>
<feature type="transmembrane region" description="Helical" evidence="10">
    <location>
        <begin position="45"/>
        <end position="69"/>
    </location>
</feature>
<keyword evidence="8 10" id="KW-0472">Membrane</keyword>
<comment type="caution">
    <text evidence="11">The sequence shown here is derived from an EMBL/GenBank/DDBJ whole genome shotgun (WGS) entry which is preliminary data.</text>
</comment>
<evidence type="ECO:0000256" key="10">
    <source>
        <dbReference type="SAM" id="Phobius"/>
    </source>
</evidence>
<keyword evidence="6 10" id="KW-0812">Transmembrane</keyword>
<organism evidence="11 12">
    <name type="scientific">Clostridium tertium</name>
    <dbReference type="NCBI Taxonomy" id="1559"/>
    <lineage>
        <taxon>Bacteria</taxon>
        <taxon>Bacillati</taxon>
        <taxon>Bacillota</taxon>
        <taxon>Clostridia</taxon>
        <taxon>Eubacteriales</taxon>
        <taxon>Clostridiaceae</taxon>
        <taxon>Clostridium</taxon>
    </lineage>
</organism>
<keyword evidence="12" id="KW-1185">Reference proteome</keyword>
<evidence type="ECO:0000256" key="9">
    <source>
        <dbReference type="ARBA" id="ARBA00023251"/>
    </source>
</evidence>
<dbReference type="AlphaFoldDB" id="A0A9X4B1R6"/>
<feature type="transmembrane region" description="Helical" evidence="10">
    <location>
        <begin position="413"/>
        <end position="433"/>
    </location>
</feature>
<comment type="similarity">
    <text evidence="2">Belongs to the multi antimicrobial extrusion (MATE) (TC 2.A.66.1) family. MepA subfamily.</text>
</comment>
<feature type="transmembrane region" description="Helical" evidence="10">
    <location>
        <begin position="386"/>
        <end position="407"/>
    </location>
</feature>
<evidence type="ECO:0000256" key="8">
    <source>
        <dbReference type="ARBA" id="ARBA00023136"/>
    </source>
</evidence>
<keyword evidence="5" id="KW-1003">Cell membrane</keyword>
<evidence type="ECO:0000256" key="7">
    <source>
        <dbReference type="ARBA" id="ARBA00022989"/>
    </source>
</evidence>
<evidence type="ECO:0000256" key="1">
    <source>
        <dbReference type="ARBA" id="ARBA00004651"/>
    </source>
</evidence>
<dbReference type="InterPro" id="IPR051327">
    <property type="entry name" value="MATE_MepA_subfamily"/>
</dbReference>
<feature type="transmembrane region" description="Helical" evidence="10">
    <location>
        <begin position="358"/>
        <end position="379"/>
    </location>
</feature>
<feature type="transmembrane region" description="Helical" evidence="10">
    <location>
        <begin position="309"/>
        <end position="332"/>
    </location>
</feature>
<evidence type="ECO:0000256" key="6">
    <source>
        <dbReference type="ARBA" id="ARBA00022692"/>
    </source>
</evidence>
<sequence>MRIELSNSILKSFIKYVSFNVISMIGLSCYILADTFFVANGVGSIGLTALNLVLPAYSLISGIGLMIGMGAATKYSIYRGRNNKEKANKVFTNSIILGFLVGLILTIVGISFSYDIASLLGADKNVNPLAGVYLKTILMFSCAFIINNIIICFIRNDDNPNLSMIAILLGSFSNIILDYIFIFPFKLGMFGAAFATGLAPVISLIALSLHFIKKKNNFKFIKCKISKYYIKNIISLGIPSFITEFSSGIIMLLFNFTILDIANNIGVAAYGVIANLALIVVAIFTGIAQGIQPIISKNYGEGKSKNVKIIYKYALITAAVVGSLCYLLGIVFSEEIINVFNKERNQELFSIANEGIKIYFTAFFIMGLNIVTTSFFASINEAKESFIISIIRGLIVVIPLILLLSRLFGMTGVWITIPLAEVSTLLISIMLYLKYTQGVKEEK</sequence>
<name>A0A9X4B1R6_9CLOT</name>
<dbReference type="Pfam" id="PF01554">
    <property type="entry name" value="MatE"/>
    <property type="match status" value="2"/>
</dbReference>
<comment type="subcellular location">
    <subcellularLocation>
        <location evidence="1">Cell membrane</location>
        <topology evidence="1">Multi-pass membrane protein</topology>
    </subcellularLocation>
</comment>
<feature type="transmembrane region" description="Helical" evidence="10">
    <location>
        <begin position="90"/>
        <end position="112"/>
    </location>
</feature>
<dbReference type="GO" id="GO:0042910">
    <property type="term" value="F:xenobiotic transmembrane transporter activity"/>
    <property type="evidence" value="ECO:0007669"/>
    <property type="project" value="InterPro"/>
</dbReference>
<gene>
    <name evidence="11" type="ORF">NE398_04390</name>
</gene>
<dbReference type="PIRSF" id="PIRSF006603">
    <property type="entry name" value="DinF"/>
    <property type="match status" value="1"/>
</dbReference>
<dbReference type="InterPro" id="IPR002528">
    <property type="entry name" value="MATE_fam"/>
</dbReference>
<feature type="transmembrane region" description="Helical" evidence="10">
    <location>
        <begin position="161"/>
        <end position="183"/>
    </location>
</feature>
<dbReference type="PROSITE" id="PS51257">
    <property type="entry name" value="PROKAR_LIPOPROTEIN"/>
    <property type="match status" value="1"/>
</dbReference>
<evidence type="ECO:0000256" key="3">
    <source>
        <dbReference type="ARBA" id="ARBA00022106"/>
    </source>
</evidence>
<dbReference type="NCBIfam" id="TIGR00797">
    <property type="entry name" value="matE"/>
    <property type="match status" value="1"/>
</dbReference>
<evidence type="ECO:0000256" key="4">
    <source>
        <dbReference type="ARBA" id="ARBA00022448"/>
    </source>
</evidence>
<feature type="transmembrane region" description="Helical" evidence="10">
    <location>
        <begin position="265"/>
        <end position="288"/>
    </location>
</feature>
<feature type="transmembrane region" description="Helical" evidence="10">
    <location>
        <begin position="132"/>
        <end position="154"/>
    </location>
</feature>
<dbReference type="CDD" id="cd13143">
    <property type="entry name" value="MATE_MepA_like"/>
    <property type="match status" value="1"/>
</dbReference>
<keyword evidence="9" id="KW-0046">Antibiotic resistance</keyword>
<proteinExistence type="inferred from homology"/>
<evidence type="ECO:0000256" key="5">
    <source>
        <dbReference type="ARBA" id="ARBA00022475"/>
    </source>
</evidence>
<dbReference type="GO" id="GO:0015297">
    <property type="term" value="F:antiporter activity"/>
    <property type="evidence" value="ECO:0007669"/>
    <property type="project" value="InterPro"/>
</dbReference>
<dbReference type="PANTHER" id="PTHR43823:SF3">
    <property type="entry name" value="MULTIDRUG EXPORT PROTEIN MEPA"/>
    <property type="match status" value="1"/>
</dbReference>
<accession>A0A9X4B1R6</accession>
<evidence type="ECO:0000313" key="12">
    <source>
        <dbReference type="Proteomes" id="UP001141183"/>
    </source>
</evidence>
<dbReference type="InterPro" id="IPR048279">
    <property type="entry name" value="MdtK-like"/>
</dbReference>
<dbReference type="RefSeq" id="WP_272470081.1">
    <property type="nucleotide sequence ID" value="NZ_JAMRYU010000003.1"/>
</dbReference>
<protein>
    <recommendedName>
        <fullName evidence="3">Multidrug export protein MepA</fullName>
    </recommendedName>
</protein>
<feature type="transmembrane region" description="Helical" evidence="10">
    <location>
        <begin position="12"/>
        <end position="33"/>
    </location>
</feature>
<keyword evidence="7 10" id="KW-1133">Transmembrane helix</keyword>
<feature type="transmembrane region" description="Helical" evidence="10">
    <location>
        <begin position="189"/>
        <end position="212"/>
    </location>
</feature>
<dbReference type="PANTHER" id="PTHR43823">
    <property type="entry name" value="SPORULATION PROTEIN YKVU"/>
    <property type="match status" value="1"/>
</dbReference>